<keyword evidence="5" id="KW-0804">Transcription</keyword>
<dbReference type="NCBIfam" id="TIGR02937">
    <property type="entry name" value="sigma70-ECF"/>
    <property type="match status" value="1"/>
</dbReference>
<dbReference type="GO" id="GO:0006352">
    <property type="term" value="P:DNA-templated transcription initiation"/>
    <property type="evidence" value="ECO:0007669"/>
    <property type="project" value="InterPro"/>
</dbReference>
<comment type="caution">
    <text evidence="9">The sequence shown here is derived from an EMBL/GenBank/DDBJ whole genome shotgun (WGS) entry which is preliminary data.</text>
</comment>
<sequence length="251" mass="28008">MGTIVPFARTSPSPMSPEQPTAGAPRSGDHRDRPVDAVPWERLMEQAQDGDRVAYHTLLQSITPYVRAIARRHLGPGEDTEDAVQEILMIVHGIRHTYERGRPFKPWLGTIASRRCIDLLRKRAHRLRHEFDDFDAVPEHLWGAPGDNAATPMDEASRAQSAREVHEAVEALPERQREAVRLLRLKELSLSEAAEFSEQSTGALKVAYHRALKSLRKALGHSDEAPPEARDDDTGRGPGITPSNTTGHRHD</sequence>
<dbReference type="CDD" id="cd06171">
    <property type="entry name" value="Sigma70_r4"/>
    <property type="match status" value="1"/>
</dbReference>
<dbReference type="AlphaFoldDB" id="A0A508B7Q9"/>
<evidence type="ECO:0000256" key="4">
    <source>
        <dbReference type="ARBA" id="ARBA00023125"/>
    </source>
</evidence>
<dbReference type="InterPro" id="IPR013325">
    <property type="entry name" value="RNA_pol_sigma_r2"/>
</dbReference>
<accession>A0A508B7Q9</accession>
<protein>
    <submittedName>
        <fullName evidence="9">Sigma-70 family RNA polymerase sigma factor</fullName>
    </submittedName>
</protein>
<comment type="similarity">
    <text evidence="1">Belongs to the sigma-70 factor family. ECF subfamily.</text>
</comment>
<keyword evidence="3" id="KW-0731">Sigma factor</keyword>
<feature type="region of interest" description="Disordered" evidence="6">
    <location>
        <begin position="218"/>
        <end position="251"/>
    </location>
</feature>
<dbReference type="InterPro" id="IPR013324">
    <property type="entry name" value="RNA_pol_sigma_r3/r4-like"/>
</dbReference>
<keyword evidence="4" id="KW-0238">DNA-binding</keyword>
<dbReference type="EMBL" id="VICD02000002">
    <property type="protein sequence ID" value="KAB8198824.1"/>
    <property type="molecule type" value="Genomic_DNA"/>
</dbReference>
<dbReference type="InterPro" id="IPR036388">
    <property type="entry name" value="WH-like_DNA-bd_sf"/>
</dbReference>
<evidence type="ECO:0000256" key="3">
    <source>
        <dbReference type="ARBA" id="ARBA00023082"/>
    </source>
</evidence>
<feature type="compositionally biased region" description="Polar residues" evidence="6">
    <location>
        <begin position="10"/>
        <end position="19"/>
    </location>
</feature>
<evidence type="ECO:0000256" key="6">
    <source>
        <dbReference type="SAM" id="MobiDB-lite"/>
    </source>
</evidence>
<dbReference type="Proteomes" id="UP000320431">
    <property type="component" value="Unassembled WGS sequence"/>
</dbReference>
<dbReference type="PANTHER" id="PTHR43133">
    <property type="entry name" value="RNA POLYMERASE ECF-TYPE SIGMA FACTO"/>
    <property type="match status" value="1"/>
</dbReference>
<evidence type="ECO:0000256" key="5">
    <source>
        <dbReference type="ARBA" id="ARBA00023163"/>
    </source>
</evidence>
<keyword evidence="2" id="KW-0805">Transcription regulation</keyword>
<reference evidence="9 10" key="1">
    <citation type="submission" date="2019-10" db="EMBL/GenBank/DDBJ databases">
        <title>Lysobacter alkalisoli sp. nov., isolated from saline-alkaline soil.</title>
        <authorList>
            <person name="Sun J.-Q."/>
        </authorList>
    </citation>
    <scope>NUCLEOTIDE SEQUENCE [LARGE SCALE GENOMIC DNA]</scope>
    <source>
        <strain evidence="9 10">KCTC 42381</strain>
    </source>
</reference>
<name>A0A508B7Q9_9GAMM</name>
<feature type="compositionally biased region" description="Polar residues" evidence="6">
    <location>
        <begin position="241"/>
        <end position="251"/>
    </location>
</feature>
<evidence type="ECO:0000313" key="10">
    <source>
        <dbReference type="Proteomes" id="UP000320431"/>
    </source>
</evidence>
<gene>
    <name evidence="9" type="ORF">FKV24_000100</name>
</gene>
<dbReference type="GO" id="GO:0003677">
    <property type="term" value="F:DNA binding"/>
    <property type="evidence" value="ECO:0007669"/>
    <property type="project" value="UniProtKB-KW"/>
</dbReference>
<dbReference type="PANTHER" id="PTHR43133:SF58">
    <property type="entry name" value="ECF RNA POLYMERASE SIGMA FACTOR SIGD"/>
    <property type="match status" value="1"/>
</dbReference>
<evidence type="ECO:0000259" key="8">
    <source>
        <dbReference type="Pfam" id="PF08281"/>
    </source>
</evidence>
<feature type="region of interest" description="Disordered" evidence="6">
    <location>
        <begin position="1"/>
        <end position="34"/>
    </location>
</feature>
<proteinExistence type="inferred from homology"/>
<evidence type="ECO:0000259" key="7">
    <source>
        <dbReference type="Pfam" id="PF04542"/>
    </source>
</evidence>
<dbReference type="InterPro" id="IPR039425">
    <property type="entry name" value="RNA_pol_sigma-70-like"/>
</dbReference>
<dbReference type="SUPFAM" id="SSF88946">
    <property type="entry name" value="Sigma2 domain of RNA polymerase sigma factors"/>
    <property type="match status" value="1"/>
</dbReference>
<evidence type="ECO:0000313" key="9">
    <source>
        <dbReference type="EMBL" id="KAB8198824.1"/>
    </source>
</evidence>
<dbReference type="SUPFAM" id="SSF88659">
    <property type="entry name" value="Sigma3 and sigma4 domains of RNA polymerase sigma factors"/>
    <property type="match status" value="1"/>
</dbReference>
<organism evidence="9 10">
    <name type="scientific">Marilutibacter maris</name>
    <dbReference type="NCBI Taxonomy" id="1605891"/>
    <lineage>
        <taxon>Bacteria</taxon>
        <taxon>Pseudomonadati</taxon>
        <taxon>Pseudomonadota</taxon>
        <taxon>Gammaproteobacteria</taxon>
        <taxon>Lysobacterales</taxon>
        <taxon>Lysobacteraceae</taxon>
        <taxon>Marilutibacter</taxon>
    </lineage>
</organism>
<dbReference type="InterPro" id="IPR013249">
    <property type="entry name" value="RNA_pol_sigma70_r4_t2"/>
</dbReference>
<dbReference type="Pfam" id="PF08281">
    <property type="entry name" value="Sigma70_r4_2"/>
    <property type="match status" value="1"/>
</dbReference>
<evidence type="ECO:0000256" key="1">
    <source>
        <dbReference type="ARBA" id="ARBA00010641"/>
    </source>
</evidence>
<feature type="domain" description="RNA polymerase sigma factor 70 region 4 type 2" evidence="8">
    <location>
        <begin position="163"/>
        <end position="215"/>
    </location>
</feature>
<feature type="domain" description="RNA polymerase sigma-70 region 2" evidence="7">
    <location>
        <begin position="61"/>
        <end position="124"/>
    </location>
</feature>
<dbReference type="Gene3D" id="1.10.1740.10">
    <property type="match status" value="1"/>
</dbReference>
<dbReference type="InterPro" id="IPR007627">
    <property type="entry name" value="RNA_pol_sigma70_r2"/>
</dbReference>
<dbReference type="Pfam" id="PF04542">
    <property type="entry name" value="Sigma70_r2"/>
    <property type="match status" value="1"/>
</dbReference>
<dbReference type="GO" id="GO:0016987">
    <property type="term" value="F:sigma factor activity"/>
    <property type="evidence" value="ECO:0007669"/>
    <property type="project" value="UniProtKB-KW"/>
</dbReference>
<dbReference type="Gene3D" id="1.10.10.10">
    <property type="entry name" value="Winged helix-like DNA-binding domain superfamily/Winged helix DNA-binding domain"/>
    <property type="match status" value="1"/>
</dbReference>
<evidence type="ECO:0000256" key="2">
    <source>
        <dbReference type="ARBA" id="ARBA00023015"/>
    </source>
</evidence>
<dbReference type="InterPro" id="IPR014284">
    <property type="entry name" value="RNA_pol_sigma-70_dom"/>
</dbReference>
<feature type="compositionally biased region" description="Basic and acidic residues" evidence="6">
    <location>
        <begin position="220"/>
        <end position="235"/>
    </location>
</feature>